<organism evidence="1 2">
    <name type="scientific">Lactococcus lactis subsp. lactis</name>
    <name type="common">Streptococcus lactis</name>
    <dbReference type="NCBI Taxonomy" id="1360"/>
    <lineage>
        <taxon>Bacteria</taxon>
        <taxon>Bacillati</taxon>
        <taxon>Bacillota</taxon>
        <taxon>Bacilli</taxon>
        <taxon>Lactobacillales</taxon>
        <taxon>Streptococcaceae</taxon>
        <taxon>Lactococcus</taxon>
    </lineage>
</organism>
<dbReference type="RefSeq" id="WP_025017186.1">
    <property type="nucleotide sequence ID" value="NZ_BAABQR010000010.1"/>
</dbReference>
<proteinExistence type="predicted"/>
<sequence length="217" mass="24593">MWISFMILITIIVITTIISILFWIFSDRYYRVSNTIITSIFGFFIALVWFLLIFALSSVSVPTGYASLEKSWGGRYTGKVFTETGRHFWAIAPSYDTKRVDIRNNKEAVPVNVMKDKTYNVSASVEVVYDLQPNKLVDLLSNYSDYKNTVIGAIVKNVITSNNILANSQSLTPKDEKEIENELAKYGVKVTNIYMNSYKLTNSSNYALNANVNSNNN</sequence>
<reference evidence="1 2" key="1">
    <citation type="submission" date="2015-01" db="EMBL/GenBank/DDBJ databases">
        <title>Lactococcus lactis subsp.lactis JCM 5805 whole genome shotgun sequence.</title>
        <authorList>
            <person name="Fujii T."/>
            <person name="Tomita Y."/>
            <person name="Ikushima S."/>
            <person name="Fujiwara D."/>
        </authorList>
    </citation>
    <scope>NUCLEOTIDE SEQUENCE [LARGE SCALE GENOMIC DNA]</scope>
    <source>
        <strain evidence="1 2">JCM 5805</strain>
    </source>
</reference>
<gene>
    <name evidence="1" type="ORF">JCM5805K_2467</name>
</gene>
<dbReference type="AlphaFoldDB" id="A0A0B8R537"/>
<protein>
    <submittedName>
        <fullName evidence="1">Methyl-accepting chemotaxis protein</fullName>
    </submittedName>
</protein>
<dbReference type="PATRIC" id="fig|1360.96.peg.1504"/>
<evidence type="ECO:0000313" key="2">
    <source>
        <dbReference type="Proteomes" id="UP000031847"/>
    </source>
</evidence>
<comment type="caution">
    <text evidence="1">The sequence shown here is derived from an EMBL/GenBank/DDBJ whole genome shotgun (WGS) entry which is preliminary data.</text>
</comment>
<evidence type="ECO:0000313" key="1">
    <source>
        <dbReference type="EMBL" id="GAM81344.1"/>
    </source>
</evidence>
<dbReference type="EMBL" id="BBSI01000038">
    <property type="protein sequence ID" value="GAM81344.1"/>
    <property type="molecule type" value="Genomic_DNA"/>
</dbReference>
<name>A0A0B8R537_LACLL</name>
<dbReference type="Proteomes" id="UP000031847">
    <property type="component" value="Unassembled WGS sequence"/>
</dbReference>
<accession>A0A0B8R537</accession>